<name>A0AAE0XM19_9PEZI</name>
<dbReference type="EMBL" id="JAULSO010000001">
    <property type="protein sequence ID" value="KAK3695761.1"/>
    <property type="molecule type" value="Genomic_DNA"/>
</dbReference>
<accession>A0AAE0XM19</accession>
<evidence type="ECO:0000313" key="2">
    <source>
        <dbReference type="EMBL" id="KAK3695761.1"/>
    </source>
</evidence>
<proteinExistence type="predicted"/>
<feature type="signal peptide" evidence="1">
    <location>
        <begin position="1"/>
        <end position="26"/>
    </location>
</feature>
<keyword evidence="1" id="KW-0732">Signal</keyword>
<feature type="chain" id="PRO_5042172000" evidence="1">
    <location>
        <begin position="27"/>
        <end position="155"/>
    </location>
</feature>
<protein>
    <submittedName>
        <fullName evidence="2">Uncharacterized protein</fullName>
    </submittedName>
</protein>
<gene>
    <name evidence="2" type="ORF">B0T22DRAFT_478389</name>
</gene>
<sequence length="155" mass="16205">MRWRLGFGLELGRTAVLLQLVTQARAATGPSYSPLAHPNDSNSTAVLYSRQDGGGYGPAFGSCGTGETCAEACGEGFETCGGDTGAVLFCYDPGAGQSCCPDGQGRACDAGFYCVKDPTGGTTYCCDDQLNLSDHKFDDSQIKLQQPANFNTNCN</sequence>
<keyword evidence="3" id="KW-1185">Reference proteome</keyword>
<reference evidence="2" key="2">
    <citation type="submission" date="2023-06" db="EMBL/GenBank/DDBJ databases">
        <authorList>
            <consortium name="Lawrence Berkeley National Laboratory"/>
            <person name="Haridas S."/>
            <person name="Hensen N."/>
            <person name="Bonometti L."/>
            <person name="Westerberg I."/>
            <person name="Brannstrom I.O."/>
            <person name="Guillou S."/>
            <person name="Cros-Aarteil S."/>
            <person name="Calhoun S."/>
            <person name="Kuo A."/>
            <person name="Mondo S."/>
            <person name="Pangilinan J."/>
            <person name="Riley R."/>
            <person name="Labutti K."/>
            <person name="Andreopoulos B."/>
            <person name="Lipzen A."/>
            <person name="Chen C."/>
            <person name="Yanf M."/>
            <person name="Daum C."/>
            <person name="Ng V."/>
            <person name="Clum A."/>
            <person name="Steindorff A."/>
            <person name="Ohm R."/>
            <person name="Martin F."/>
            <person name="Silar P."/>
            <person name="Natvig D."/>
            <person name="Lalanne C."/>
            <person name="Gautier V."/>
            <person name="Ament-Velasquez S.L."/>
            <person name="Kruys A."/>
            <person name="Hutchinson M.I."/>
            <person name="Powell A.J."/>
            <person name="Barry K."/>
            <person name="Miller A.N."/>
            <person name="Grigoriev I.V."/>
            <person name="Debuchy R."/>
            <person name="Gladieux P."/>
            <person name="Thoren M.H."/>
            <person name="Johannesson H."/>
        </authorList>
    </citation>
    <scope>NUCLEOTIDE SEQUENCE</scope>
    <source>
        <strain evidence="2">CBS 314.62</strain>
    </source>
</reference>
<organism evidence="2 3">
    <name type="scientific">Podospora appendiculata</name>
    <dbReference type="NCBI Taxonomy" id="314037"/>
    <lineage>
        <taxon>Eukaryota</taxon>
        <taxon>Fungi</taxon>
        <taxon>Dikarya</taxon>
        <taxon>Ascomycota</taxon>
        <taxon>Pezizomycotina</taxon>
        <taxon>Sordariomycetes</taxon>
        <taxon>Sordariomycetidae</taxon>
        <taxon>Sordariales</taxon>
        <taxon>Podosporaceae</taxon>
        <taxon>Podospora</taxon>
    </lineage>
</organism>
<comment type="caution">
    <text evidence="2">The sequence shown here is derived from an EMBL/GenBank/DDBJ whole genome shotgun (WGS) entry which is preliminary data.</text>
</comment>
<reference evidence="2" key="1">
    <citation type="journal article" date="2023" name="Mol. Phylogenet. Evol.">
        <title>Genome-scale phylogeny and comparative genomics of the fungal order Sordariales.</title>
        <authorList>
            <person name="Hensen N."/>
            <person name="Bonometti L."/>
            <person name="Westerberg I."/>
            <person name="Brannstrom I.O."/>
            <person name="Guillou S."/>
            <person name="Cros-Aarteil S."/>
            <person name="Calhoun S."/>
            <person name="Haridas S."/>
            <person name="Kuo A."/>
            <person name="Mondo S."/>
            <person name="Pangilinan J."/>
            <person name="Riley R."/>
            <person name="LaButti K."/>
            <person name="Andreopoulos B."/>
            <person name="Lipzen A."/>
            <person name="Chen C."/>
            <person name="Yan M."/>
            <person name="Daum C."/>
            <person name="Ng V."/>
            <person name="Clum A."/>
            <person name="Steindorff A."/>
            <person name="Ohm R.A."/>
            <person name="Martin F."/>
            <person name="Silar P."/>
            <person name="Natvig D.O."/>
            <person name="Lalanne C."/>
            <person name="Gautier V."/>
            <person name="Ament-Velasquez S.L."/>
            <person name="Kruys A."/>
            <person name="Hutchinson M.I."/>
            <person name="Powell A.J."/>
            <person name="Barry K."/>
            <person name="Miller A.N."/>
            <person name="Grigoriev I.V."/>
            <person name="Debuchy R."/>
            <person name="Gladieux P."/>
            <person name="Hiltunen Thoren M."/>
            <person name="Johannesson H."/>
        </authorList>
    </citation>
    <scope>NUCLEOTIDE SEQUENCE</scope>
    <source>
        <strain evidence="2">CBS 314.62</strain>
    </source>
</reference>
<evidence type="ECO:0000313" key="3">
    <source>
        <dbReference type="Proteomes" id="UP001270362"/>
    </source>
</evidence>
<evidence type="ECO:0000256" key="1">
    <source>
        <dbReference type="SAM" id="SignalP"/>
    </source>
</evidence>
<dbReference type="Proteomes" id="UP001270362">
    <property type="component" value="Unassembled WGS sequence"/>
</dbReference>
<dbReference type="AlphaFoldDB" id="A0AAE0XM19"/>